<dbReference type="RefSeq" id="XP_020428103.1">
    <property type="nucleotide sequence ID" value="XM_020581316.1"/>
</dbReference>
<keyword evidence="1" id="KW-0808">Transferase</keyword>
<evidence type="ECO:0000313" key="4">
    <source>
        <dbReference type="EMBL" id="EFA75969.1"/>
    </source>
</evidence>
<dbReference type="InterPro" id="IPR011009">
    <property type="entry name" value="Kinase-like_dom_sf"/>
</dbReference>
<dbReference type="GO" id="GO:0005942">
    <property type="term" value="C:phosphatidylinositol 3-kinase complex"/>
    <property type="evidence" value="ECO:0007669"/>
    <property type="project" value="TreeGrafter"/>
</dbReference>
<gene>
    <name evidence="4" type="ORF">PPL_10545</name>
</gene>
<dbReference type="GO" id="GO:0043491">
    <property type="term" value="P:phosphatidylinositol 3-kinase/protein kinase B signal transduction"/>
    <property type="evidence" value="ECO:0007669"/>
    <property type="project" value="TreeGrafter"/>
</dbReference>
<dbReference type="GeneID" id="31366014"/>
<dbReference type="GO" id="GO:0035005">
    <property type="term" value="F:1-phosphatidylinositol-4-phosphate 3-kinase activity"/>
    <property type="evidence" value="ECO:0007669"/>
    <property type="project" value="TreeGrafter"/>
</dbReference>
<keyword evidence="5" id="KW-1185">Reference proteome</keyword>
<evidence type="ECO:0000256" key="2">
    <source>
        <dbReference type="ARBA" id="ARBA00022777"/>
    </source>
</evidence>
<dbReference type="GO" id="GO:0005886">
    <property type="term" value="C:plasma membrane"/>
    <property type="evidence" value="ECO:0007669"/>
    <property type="project" value="TreeGrafter"/>
</dbReference>
<evidence type="ECO:0000256" key="1">
    <source>
        <dbReference type="ARBA" id="ARBA00022679"/>
    </source>
</evidence>
<dbReference type="InterPro" id="IPR000403">
    <property type="entry name" value="PI3/4_kinase_cat_dom"/>
</dbReference>
<dbReference type="Gene3D" id="1.10.1070.11">
    <property type="entry name" value="Phosphatidylinositol 3-/4-kinase, catalytic domain"/>
    <property type="match status" value="1"/>
</dbReference>
<name>D3BRD7_HETP5</name>
<dbReference type="InParanoid" id="D3BRD7"/>
<dbReference type="GO" id="GO:0016477">
    <property type="term" value="P:cell migration"/>
    <property type="evidence" value="ECO:0007669"/>
    <property type="project" value="TreeGrafter"/>
</dbReference>
<protein>
    <recommendedName>
        <fullName evidence="3">PI3K/PI4K catalytic domain-containing protein</fullName>
    </recommendedName>
</protein>
<proteinExistence type="predicted"/>
<dbReference type="PANTHER" id="PTHR10048">
    <property type="entry name" value="PHOSPHATIDYLINOSITOL KINASE"/>
    <property type="match status" value="1"/>
</dbReference>
<organism evidence="4 5">
    <name type="scientific">Heterostelium pallidum (strain ATCC 26659 / Pp 5 / PN500)</name>
    <name type="common">Cellular slime mold</name>
    <name type="synonym">Polysphondylium pallidum</name>
    <dbReference type="NCBI Taxonomy" id="670386"/>
    <lineage>
        <taxon>Eukaryota</taxon>
        <taxon>Amoebozoa</taxon>
        <taxon>Evosea</taxon>
        <taxon>Eumycetozoa</taxon>
        <taxon>Dictyostelia</taxon>
        <taxon>Acytosteliales</taxon>
        <taxon>Acytosteliaceae</taxon>
        <taxon>Heterostelium</taxon>
    </lineage>
</organism>
<accession>D3BRD7</accession>
<feature type="domain" description="PI3K/PI4K catalytic" evidence="3">
    <location>
        <begin position="1"/>
        <end position="84"/>
    </location>
</feature>
<dbReference type="PANTHER" id="PTHR10048:SF52">
    <property type="entry name" value="PHOSPHATIDYLINOSITOL 3-KINASE"/>
    <property type="match status" value="1"/>
</dbReference>
<evidence type="ECO:0000259" key="3">
    <source>
        <dbReference type="PROSITE" id="PS50290"/>
    </source>
</evidence>
<dbReference type="AlphaFoldDB" id="D3BRD7"/>
<comment type="caution">
    <text evidence="4">The sequence shown here is derived from an EMBL/GenBank/DDBJ whole genome shotgun (WGS) entry which is preliminary data.</text>
</comment>
<dbReference type="SUPFAM" id="SSF56112">
    <property type="entry name" value="Protein kinase-like (PK-like)"/>
    <property type="match status" value="1"/>
</dbReference>
<reference evidence="4 5" key="1">
    <citation type="journal article" date="2011" name="Genome Res.">
        <title>Phylogeny-wide analysis of social amoeba genomes highlights ancient origins for complex intercellular communication.</title>
        <authorList>
            <person name="Heidel A.J."/>
            <person name="Lawal H.M."/>
            <person name="Felder M."/>
            <person name="Schilde C."/>
            <person name="Helps N.R."/>
            <person name="Tunggal B."/>
            <person name="Rivero F."/>
            <person name="John U."/>
            <person name="Schleicher M."/>
            <person name="Eichinger L."/>
            <person name="Platzer M."/>
            <person name="Noegel A.A."/>
            <person name="Schaap P."/>
            <person name="Gloeckner G."/>
        </authorList>
    </citation>
    <scope>NUCLEOTIDE SEQUENCE [LARGE SCALE GENOMIC DNA]</scope>
    <source>
        <strain evidence="5">ATCC 26659 / Pp 5 / PN500</strain>
    </source>
</reference>
<dbReference type="EMBL" id="ADBJ01000050">
    <property type="protein sequence ID" value="EFA75969.1"/>
    <property type="molecule type" value="Genomic_DNA"/>
</dbReference>
<dbReference type="STRING" id="670386.D3BRD7"/>
<dbReference type="InterPro" id="IPR015433">
    <property type="entry name" value="PI3/4_kinase"/>
</dbReference>
<dbReference type="InterPro" id="IPR036940">
    <property type="entry name" value="PI3/4_kinase_cat_sf"/>
</dbReference>
<dbReference type="GO" id="GO:0005737">
    <property type="term" value="C:cytoplasm"/>
    <property type="evidence" value="ECO:0007669"/>
    <property type="project" value="TreeGrafter"/>
</dbReference>
<sequence length="85" mass="10089">MGSREQEYKDHCVRIYNTLRKNSRQILNLIAMMKNDNNAVDLLRDRLKLDMSDKNAEQHFLDLVRESKKNIRAEINNAIHIMVHP</sequence>
<dbReference type="GO" id="GO:0048015">
    <property type="term" value="P:phosphatidylinositol-mediated signaling"/>
    <property type="evidence" value="ECO:0007669"/>
    <property type="project" value="TreeGrafter"/>
</dbReference>
<evidence type="ECO:0000313" key="5">
    <source>
        <dbReference type="Proteomes" id="UP000001396"/>
    </source>
</evidence>
<keyword evidence="2" id="KW-0418">Kinase</keyword>
<dbReference type="GO" id="GO:0016303">
    <property type="term" value="F:1-phosphatidylinositol-3-kinase activity"/>
    <property type="evidence" value="ECO:0007669"/>
    <property type="project" value="TreeGrafter"/>
</dbReference>
<dbReference type="PROSITE" id="PS50290">
    <property type="entry name" value="PI3_4_KINASE_3"/>
    <property type="match status" value="1"/>
</dbReference>
<dbReference type="Proteomes" id="UP000001396">
    <property type="component" value="Unassembled WGS sequence"/>
</dbReference>